<feature type="region of interest" description="Disordered" evidence="3">
    <location>
        <begin position="199"/>
        <end position="268"/>
    </location>
</feature>
<dbReference type="EMBL" id="QXFV01001242">
    <property type="protein sequence ID" value="KAE9010959.1"/>
    <property type="molecule type" value="Genomic_DNA"/>
</dbReference>
<dbReference type="GO" id="GO:0000724">
    <property type="term" value="P:double-strand break repair via homologous recombination"/>
    <property type="evidence" value="ECO:0007669"/>
    <property type="project" value="TreeGrafter"/>
</dbReference>
<accession>A0A6A3KSG0</accession>
<dbReference type="PANTHER" id="PTHR14790:SF15">
    <property type="entry name" value="RECQ-MEDIATED GENOME INSTABILITY PROTEIN 1"/>
    <property type="match status" value="1"/>
</dbReference>
<organism evidence="6 9">
    <name type="scientific">Phytophthora rubi</name>
    <dbReference type="NCBI Taxonomy" id="129364"/>
    <lineage>
        <taxon>Eukaryota</taxon>
        <taxon>Sar</taxon>
        <taxon>Stramenopiles</taxon>
        <taxon>Oomycota</taxon>
        <taxon>Peronosporomycetes</taxon>
        <taxon>Peronosporales</taxon>
        <taxon>Peronosporaceae</taxon>
        <taxon>Phytophthora</taxon>
    </lineage>
</organism>
<dbReference type="Gene3D" id="2.40.50.770">
    <property type="entry name" value="RecQ-mediated genome instability protein Rmi1, C-terminal domain"/>
    <property type="match status" value="1"/>
</dbReference>
<dbReference type="GO" id="GO:0000712">
    <property type="term" value="P:resolution of meiotic recombination intermediates"/>
    <property type="evidence" value="ECO:0007669"/>
    <property type="project" value="TreeGrafter"/>
</dbReference>
<comment type="similarity">
    <text evidence="1">Belongs to the RMI1 family.</text>
</comment>
<evidence type="ECO:0000259" key="4">
    <source>
        <dbReference type="Pfam" id="PF08585"/>
    </source>
</evidence>
<feature type="compositionally biased region" description="Pro residues" evidence="3">
    <location>
        <begin position="209"/>
        <end position="220"/>
    </location>
</feature>
<reference evidence="8 9" key="1">
    <citation type="submission" date="2018-09" db="EMBL/GenBank/DDBJ databases">
        <title>Genomic investigation of the strawberry pathogen Phytophthora fragariae indicates pathogenicity is determined by transcriptional variation in three key races.</title>
        <authorList>
            <person name="Adams T.M."/>
            <person name="Armitage A.D."/>
            <person name="Sobczyk M.K."/>
            <person name="Bates H.J."/>
            <person name="Dunwell J.M."/>
            <person name="Nellist C.F."/>
            <person name="Harrison R.J."/>
        </authorList>
    </citation>
    <scope>NUCLEOTIDE SEQUENCE [LARGE SCALE GENOMIC DNA]</scope>
    <source>
        <strain evidence="7 8">SCRP249</strain>
        <strain evidence="6 9">SCRP324</strain>
    </source>
</reference>
<dbReference type="InterPro" id="IPR032199">
    <property type="entry name" value="RMI1_C"/>
</dbReference>
<evidence type="ECO:0000256" key="1">
    <source>
        <dbReference type="ARBA" id="ARBA00006395"/>
    </source>
</evidence>
<dbReference type="PANTHER" id="PTHR14790">
    <property type="entry name" value="RECQ-MEDIATED GENOME INSTABILITY PROTEIN 1 RMI1"/>
    <property type="match status" value="1"/>
</dbReference>
<dbReference type="Pfam" id="PF16099">
    <property type="entry name" value="RMI1_C"/>
    <property type="match status" value="1"/>
</dbReference>
<evidence type="ECO:0000256" key="2">
    <source>
        <dbReference type="ARBA" id="ARBA00018987"/>
    </source>
</evidence>
<dbReference type="GO" id="GO:0016604">
    <property type="term" value="C:nuclear body"/>
    <property type="evidence" value="ECO:0007669"/>
    <property type="project" value="TreeGrafter"/>
</dbReference>
<evidence type="ECO:0000313" key="6">
    <source>
        <dbReference type="EMBL" id="KAE9006763.1"/>
    </source>
</evidence>
<evidence type="ECO:0000313" key="9">
    <source>
        <dbReference type="Proteomes" id="UP000435112"/>
    </source>
</evidence>
<sequence>MPPSAGGGRRELPYEALDPEWEAREFQKFRAAASGGRQQAPYGAYLFGRLMQSDLHQSCRPALPPDVEKLDGSTIQGVCILQVVDVANIGANYEHRTEFSAAGPARTLKLGLTDGHQLVFGFEFTPLPQFSVNVARGTKIVVENVPVRHGLLLLAPDNCQLLETTTDQPTRGNGQVQQTAESNGVSAGAYSAALVTSQFNASEQQSAPEIPPTRPQPPAAGPHTTTTAPNSAGRINAASSTTPSNVEPARRTSTNSTVGSANAWDPSRSSAIPSVFVDVPSSDEDMDSDTTDPMVEHLFYSSKTPRIPNTSSTSVIAPTTTSSSVPSKKRPRSPSADWRIGAARTPHNAAAPLYTTTTVDREIVADRDSTPSSAVRHSNITSTPASATISPPLDPTRPFQYFTARLPALSVSLLSTTSTRFQIRACIKSVVGFQFNTGRYQLRVSVEDCTATKEADVAEDFVARLMGVPCSEFLQTMQTKVQVAHGWAANMQFALMKLEGVMTFEKSAAASAAGTAPLLLIDCRDFQSSDTRDLLQRVKASLSRAPR</sequence>
<feature type="region of interest" description="Disordered" evidence="3">
    <location>
        <begin position="164"/>
        <end position="183"/>
    </location>
</feature>
<comment type="caution">
    <text evidence="6">The sequence shown here is derived from an EMBL/GenBank/DDBJ whole genome shotgun (WGS) entry which is preliminary data.</text>
</comment>
<feature type="domain" description="RecQ-mediated genome instability protein 1 C-terminal OB-fold" evidence="5">
    <location>
        <begin position="396"/>
        <end position="538"/>
    </location>
</feature>
<dbReference type="OrthoDB" id="341511at2759"/>
<gene>
    <name evidence="7" type="ORF">PR001_g16035</name>
    <name evidence="6" type="ORF">PR002_g16404</name>
</gene>
<dbReference type="GO" id="GO:0031422">
    <property type="term" value="C:RecQ family helicase-topoisomerase III complex"/>
    <property type="evidence" value="ECO:0007669"/>
    <property type="project" value="TreeGrafter"/>
</dbReference>
<dbReference type="EMBL" id="QXFU01001250">
    <property type="protein sequence ID" value="KAE9006763.1"/>
    <property type="molecule type" value="Genomic_DNA"/>
</dbReference>
<name>A0A6A3KSG0_9STRA</name>
<evidence type="ECO:0000313" key="7">
    <source>
        <dbReference type="EMBL" id="KAE9010959.1"/>
    </source>
</evidence>
<dbReference type="SMART" id="SM01161">
    <property type="entry name" value="DUF1767"/>
    <property type="match status" value="1"/>
</dbReference>
<dbReference type="Proteomes" id="UP000435112">
    <property type="component" value="Unassembled WGS sequence"/>
</dbReference>
<feature type="compositionally biased region" description="Polar residues" evidence="3">
    <location>
        <begin position="370"/>
        <end position="389"/>
    </location>
</feature>
<dbReference type="InterPro" id="IPR013894">
    <property type="entry name" value="RMI1_OB"/>
</dbReference>
<dbReference type="AlphaFoldDB" id="A0A6A3KSG0"/>
<dbReference type="Pfam" id="PF08585">
    <property type="entry name" value="RMI1_N_C"/>
    <property type="match status" value="1"/>
</dbReference>
<protein>
    <recommendedName>
        <fullName evidence="2">RecQ-mediated genome instability protein 1</fullName>
    </recommendedName>
</protein>
<dbReference type="GO" id="GO:0000166">
    <property type="term" value="F:nucleotide binding"/>
    <property type="evidence" value="ECO:0007669"/>
    <property type="project" value="InterPro"/>
</dbReference>
<dbReference type="Proteomes" id="UP000429607">
    <property type="component" value="Unassembled WGS sequence"/>
</dbReference>
<evidence type="ECO:0000259" key="5">
    <source>
        <dbReference type="Pfam" id="PF16099"/>
    </source>
</evidence>
<dbReference type="InterPro" id="IPR042470">
    <property type="entry name" value="RMI1_N_C_sf"/>
</dbReference>
<proteinExistence type="inferred from homology"/>
<feature type="compositionally biased region" description="Polar residues" evidence="3">
    <location>
        <begin position="237"/>
        <end position="260"/>
    </location>
</feature>
<feature type="region of interest" description="Disordered" evidence="3">
    <location>
        <begin position="301"/>
        <end position="339"/>
    </location>
</feature>
<evidence type="ECO:0000313" key="8">
    <source>
        <dbReference type="Proteomes" id="UP000429607"/>
    </source>
</evidence>
<feature type="domain" description="RecQ mediated genome instability protein 1 OB-fold" evidence="4">
    <location>
        <begin position="85"/>
        <end position="162"/>
    </location>
</feature>
<evidence type="ECO:0000256" key="3">
    <source>
        <dbReference type="SAM" id="MobiDB-lite"/>
    </source>
</evidence>
<feature type="region of interest" description="Disordered" evidence="3">
    <location>
        <begin position="368"/>
        <end position="390"/>
    </location>
</feature>
<feature type="compositionally biased region" description="Low complexity" evidence="3">
    <location>
        <begin position="310"/>
        <end position="326"/>
    </location>
</feature>